<dbReference type="Pfam" id="PF02659">
    <property type="entry name" value="Mntp"/>
    <property type="match status" value="1"/>
</dbReference>
<dbReference type="EMBL" id="DXBM01000033">
    <property type="protein sequence ID" value="HIZ46103.1"/>
    <property type="molecule type" value="Genomic_DNA"/>
</dbReference>
<comment type="function">
    <text evidence="8">Probably functions as a manganese efflux pump.</text>
</comment>
<comment type="similarity">
    <text evidence="8">Belongs to the MntP (TC 9.B.29) family.</text>
</comment>
<sequence length="190" mass="20126">MGLVELVLIAVGLSMDAFAVSICRGLGMRRLNLRTAVVLALFFGGFQALMPLIGWALGTQFMWLIAPVDHWVAFVLLAFIGGKMLWEAFHEDEEGCDCEDTSGIDLREFCVLAVATSIDALAAGISFAALSVDIVASVSLIGVITFALSLVGVAVGHFFGSRYEKPASVTGGVVLILIGLKVLLEHLGVL</sequence>
<dbReference type="PANTHER" id="PTHR35529">
    <property type="entry name" value="MANGANESE EFFLUX PUMP MNTP-RELATED"/>
    <property type="match status" value="1"/>
</dbReference>
<evidence type="ECO:0000256" key="3">
    <source>
        <dbReference type="ARBA" id="ARBA00022692"/>
    </source>
</evidence>
<feature type="transmembrane region" description="Helical" evidence="8">
    <location>
        <begin position="6"/>
        <end position="23"/>
    </location>
</feature>
<name>A0A9D2JDZ5_9ACTN</name>
<evidence type="ECO:0000313" key="10">
    <source>
        <dbReference type="Proteomes" id="UP000824062"/>
    </source>
</evidence>
<dbReference type="GO" id="GO:0005886">
    <property type="term" value="C:plasma membrane"/>
    <property type="evidence" value="ECO:0007669"/>
    <property type="project" value="UniProtKB-SubCell"/>
</dbReference>
<evidence type="ECO:0000256" key="6">
    <source>
        <dbReference type="ARBA" id="ARBA00023136"/>
    </source>
</evidence>
<dbReference type="Proteomes" id="UP000824062">
    <property type="component" value="Unassembled WGS sequence"/>
</dbReference>
<evidence type="ECO:0000256" key="7">
    <source>
        <dbReference type="ARBA" id="ARBA00023211"/>
    </source>
</evidence>
<protein>
    <recommendedName>
        <fullName evidence="8">Putative manganese efflux pump MntP</fullName>
    </recommendedName>
</protein>
<gene>
    <name evidence="8" type="primary">mntP</name>
    <name evidence="9" type="ORF">IAA19_03665</name>
</gene>
<organism evidence="9 10">
    <name type="scientific">Candidatus Olsenella pullistercoris</name>
    <dbReference type="NCBI Taxonomy" id="2838712"/>
    <lineage>
        <taxon>Bacteria</taxon>
        <taxon>Bacillati</taxon>
        <taxon>Actinomycetota</taxon>
        <taxon>Coriobacteriia</taxon>
        <taxon>Coriobacteriales</taxon>
        <taxon>Atopobiaceae</taxon>
        <taxon>Olsenella</taxon>
    </lineage>
</organism>
<proteinExistence type="inferred from homology"/>
<evidence type="ECO:0000256" key="2">
    <source>
        <dbReference type="ARBA" id="ARBA00022475"/>
    </source>
</evidence>
<feature type="transmembrane region" description="Helical" evidence="8">
    <location>
        <begin position="109"/>
        <end position="128"/>
    </location>
</feature>
<comment type="caution">
    <text evidence="9">The sequence shown here is derived from an EMBL/GenBank/DDBJ whole genome shotgun (WGS) entry which is preliminary data.</text>
</comment>
<dbReference type="PANTHER" id="PTHR35529:SF1">
    <property type="entry name" value="MANGANESE EFFLUX PUMP MNTP-RELATED"/>
    <property type="match status" value="1"/>
</dbReference>
<evidence type="ECO:0000256" key="4">
    <source>
        <dbReference type="ARBA" id="ARBA00022989"/>
    </source>
</evidence>
<keyword evidence="6 8" id="KW-0472">Membrane</keyword>
<keyword evidence="1 8" id="KW-0813">Transport</keyword>
<feature type="transmembrane region" description="Helical" evidence="8">
    <location>
        <begin position="35"/>
        <end position="55"/>
    </location>
</feature>
<keyword evidence="2 8" id="KW-1003">Cell membrane</keyword>
<keyword evidence="3 8" id="KW-0812">Transmembrane</keyword>
<dbReference type="HAMAP" id="MF_01521">
    <property type="entry name" value="MntP_pump"/>
    <property type="match status" value="1"/>
</dbReference>
<accession>A0A9D2JDZ5</accession>
<dbReference type="AlphaFoldDB" id="A0A9D2JDZ5"/>
<feature type="transmembrane region" description="Helical" evidence="8">
    <location>
        <begin position="167"/>
        <end position="184"/>
    </location>
</feature>
<reference evidence="9" key="1">
    <citation type="journal article" date="2021" name="PeerJ">
        <title>Extensive microbial diversity within the chicken gut microbiome revealed by metagenomics and culture.</title>
        <authorList>
            <person name="Gilroy R."/>
            <person name="Ravi A."/>
            <person name="Getino M."/>
            <person name="Pursley I."/>
            <person name="Horton D.L."/>
            <person name="Alikhan N.F."/>
            <person name="Baker D."/>
            <person name="Gharbi K."/>
            <person name="Hall N."/>
            <person name="Watson M."/>
            <person name="Adriaenssens E.M."/>
            <person name="Foster-Nyarko E."/>
            <person name="Jarju S."/>
            <person name="Secka A."/>
            <person name="Antonio M."/>
            <person name="Oren A."/>
            <person name="Chaudhuri R.R."/>
            <person name="La Ragione R."/>
            <person name="Hildebrand F."/>
            <person name="Pallen M.J."/>
        </authorList>
    </citation>
    <scope>NUCLEOTIDE SEQUENCE</scope>
    <source>
        <strain evidence="9">ChiHjej12B11-14209</strain>
    </source>
</reference>
<evidence type="ECO:0000313" key="9">
    <source>
        <dbReference type="EMBL" id="HIZ46103.1"/>
    </source>
</evidence>
<feature type="transmembrane region" description="Helical" evidence="8">
    <location>
        <begin position="61"/>
        <end position="80"/>
    </location>
</feature>
<comment type="subcellular location">
    <subcellularLocation>
        <location evidence="8">Cell membrane</location>
        <topology evidence="8">Multi-pass membrane protein</topology>
    </subcellularLocation>
</comment>
<dbReference type="GO" id="GO:0005384">
    <property type="term" value="F:manganese ion transmembrane transporter activity"/>
    <property type="evidence" value="ECO:0007669"/>
    <property type="project" value="UniProtKB-UniRule"/>
</dbReference>
<keyword evidence="4 8" id="KW-1133">Transmembrane helix</keyword>
<reference evidence="9" key="2">
    <citation type="submission" date="2021-04" db="EMBL/GenBank/DDBJ databases">
        <authorList>
            <person name="Gilroy R."/>
        </authorList>
    </citation>
    <scope>NUCLEOTIDE SEQUENCE</scope>
    <source>
        <strain evidence="9">ChiHjej12B11-14209</strain>
    </source>
</reference>
<dbReference type="InterPro" id="IPR003810">
    <property type="entry name" value="Mntp/YtaF"/>
</dbReference>
<evidence type="ECO:0000256" key="8">
    <source>
        <dbReference type="HAMAP-Rule" id="MF_01521"/>
    </source>
</evidence>
<feature type="transmembrane region" description="Helical" evidence="8">
    <location>
        <begin position="134"/>
        <end position="155"/>
    </location>
</feature>
<dbReference type="InterPro" id="IPR022929">
    <property type="entry name" value="Put_MntP"/>
</dbReference>
<keyword evidence="5 8" id="KW-0406">Ion transport</keyword>
<evidence type="ECO:0000256" key="5">
    <source>
        <dbReference type="ARBA" id="ARBA00023065"/>
    </source>
</evidence>
<evidence type="ECO:0000256" key="1">
    <source>
        <dbReference type="ARBA" id="ARBA00022448"/>
    </source>
</evidence>
<keyword evidence="7 8" id="KW-0464">Manganese</keyword>